<comment type="caution">
    <text evidence="1">The sequence shown here is derived from an EMBL/GenBank/DDBJ whole genome shotgun (WGS) entry which is preliminary data.</text>
</comment>
<protein>
    <submittedName>
        <fullName evidence="1">Uncharacterized protein</fullName>
    </submittedName>
</protein>
<evidence type="ECO:0000313" key="1">
    <source>
        <dbReference type="EMBL" id="CAI0475776.1"/>
    </source>
</evidence>
<accession>A0AAV0Q027</accession>
<evidence type="ECO:0000313" key="2">
    <source>
        <dbReference type="Proteomes" id="UP001154282"/>
    </source>
</evidence>
<name>A0AAV0Q027_9ROSI</name>
<gene>
    <name evidence="1" type="ORF">LITE_LOCUS40529</name>
</gene>
<sequence length="114" mass="12956">MLKSDHALYLPLQKNVATTCQLRRNGRRAANLSATGLSSRYFPPANPVRHIVDNLPSDLESLLLRFPAFQFPFPANNHPQSRRFPLPGAYSFLPSRRPARHPDAFRREGSHILL</sequence>
<dbReference type="AlphaFoldDB" id="A0AAV0Q027"/>
<dbReference type="EMBL" id="CAMGYJ010000009">
    <property type="protein sequence ID" value="CAI0475776.1"/>
    <property type="molecule type" value="Genomic_DNA"/>
</dbReference>
<reference evidence="1" key="1">
    <citation type="submission" date="2022-08" db="EMBL/GenBank/DDBJ databases">
        <authorList>
            <person name="Gutierrez-Valencia J."/>
        </authorList>
    </citation>
    <scope>NUCLEOTIDE SEQUENCE</scope>
</reference>
<organism evidence="1 2">
    <name type="scientific">Linum tenue</name>
    <dbReference type="NCBI Taxonomy" id="586396"/>
    <lineage>
        <taxon>Eukaryota</taxon>
        <taxon>Viridiplantae</taxon>
        <taxon>Streptophyta</taxon>
        <taxon>Embryophyta</taxon>
        <taxon>Tracheophyta</taxon>
        <taxon>Spermatophyta</taxon>
        <taxon>Magnoliopsida</taxon>
        <taxon>eudicotyledons</taxon>
        <taxon>Gunneridae</taxon>
        <taxon>Pentapetalae</taxon>
        <taxon>rosids</taxon>
        <taxon>fabids</taxon>
        <taxon>Malpighiales</taxon>
        <taxon>Linaceae</taxon>
        <taxon>Linum</taxon>
    </lineage>
</organism>
<proteinExistence type="predicted"/>
<keyword evidence="2" id="KW-1185">Reference proteome</keyword>
<dbReference type="Proteomes" id="UP001154282">
    <property type="component" value="Unassembled WGS sequence"/>
</dbReference>